<dbReference type="Pfam" id="PF13537">
    <property type="entry name" value="GATase_7"/>
    <property type="match status" value="1"/>
</dbReference>
<dbReference type="InterPro" id="IPR001962">
    <property type="entry name" value="Asn_synthase"/>
</dbReference>
<dbReference type="CDD" id="cd01991">
    <property type="entry name" value="Asn_synthase_B_C"/>
    <property type="match status" value="1"/>
</dbReference>
<evidence type="ECO:0000256" key="10">
    <source>
        <dbReference type="PIRSR" id="PIRSR001589-3"/>
    </source>
</evidence>
<evidence type="ECO:0000256" key="8">
    <source>
        <dbReference type="PIRSR" id="PIRSR001589-1"/>
    </source>
</evidence>
<dbReference type="GO" id="GO:0004066">
    <property type="term" value="F:asparagine synthase (glutamine-hydrolyzing) activity"/>
    <property type="evidence" value="ECO:0007669"/>
    <property type="project" value="UniProtKB-EC"/>
</dbReference>
<keyword evidence="8" id="KW-0061">Asparagine biosynthesis</keyword>
<evidence type="ECO:0000256" key="4">
    <source>
        <dbReference type="ARBA" id="ARBA00022741"/>
    </source>
</evidence>
<evidence type="ECO:0000256" key="3">
    <source>
        <dbReference type="ARBA" id="ARBA00012737"/>
    </source>
</evidence>
<dbReference type="InterPro" id="IPR006426">
    <property type="entry name" value="Asn_synth_AEB"/>
</dbReference>
<comment type="similarity">
    <text evidence="2">Belongs to the asparagine synthetase family.</text>
</comment>
<dbReference type="PROSITE" id="PS51278">
    <property type="entry name" value="GATASE_TYPE_2"/>
    <property type="match status" value="1"/>
</dbReference>
<evidence type="ECO:0000256" key="1">
    <source>
        <dbReference type="ARBA" id="ARBA00005187"/>
    </source>
</evidence>
<dbReference type="CDD" id="cd00712">
    <property type="entry name" value="AsnB"/>
    <property type="match status" value="1"/>
</dbReference>
<comment type="pathway">
    <text evidence="1">Amino-acid biosynthesis; L-asparagine biosynthesis; L-asparagine from L-aspartate (L-Gln route): step 1/1.</text>
</comment>
<gene>
    <name evidence="12" type="ORF">SAMN04488121_10890</name>
</gene>
<dbReference type="InterPro" id="IPR029055">
    <property type="entry name" value="Ntn_hydrolases_N"/>
</dbReference>
<dbReference type="InterPro" id="IPR051786">
    <property type="entry name" value="ASN_synthetase/amidase"/>
</dbReference>
<dbReference type="Proteomes" id="UP000199045">
    <property type="component" value="Unassembled WGS sequence"/>
</dbReference>
<comment type="catalytic activity">
    <reaction evidence="7">
        <text>L-aspartate + L-glutamine + ATP + H2O = L-asparagine + L-glutamate + AMP + diphosphate + H(+)</text>
        <dbReference type="Rhea" id="RHEA:12228"/>
        <dbReference type="ChEBI" id="CHEBI:15377"/>
        <dbReference type="ChEBI" id="CHEBI:15378"/>
        <dbReference type="ChEBI" id="CHEBI:29985"/>
        <dbReference type="ChEBI" id="CHEBI:29991"/>
        <dbReference type="ChEBI" id="CHEBI:30616"/>
        <dbReference type="ChEBI" id="CHEBI:33019"/>
        <dbReference type="ChEBI" id="CHEBI:58048"/>
        <dbReference type="ChEBI" id="CHEBI:58359"/>
        <dbReference type="ChEBI" id="CHEBI:456215"/>
        <dbReference type="EC" id="6.3.5.4"/>
    </reaction>
</comment>
<dbReference type="GO" id="GO:0006529">
    <property type="term" value="P:asparagine biosynthetic process"/>
    <property type="evidence" value="ECO:0007669"/>
    <property type="project" value="UniProtKB-KW"/>
</dbReference>
<dbReference type="OrthoDB" id="9763290at2"/>
<dbReference type="GO" id="GO:0005524">
    <property type="term" value="F:ATP binding"/>
    <property type="evidence" value="ECO:0007669"/>
    <property type="project" value="UniProtKB-KW"/>
</dbReference>
<dbReference type="STRING" id="104663.SAMN04488121_10890"/>
<dbReference type="InterPro" id="IPR017932">
    <property type="entry name" value="GATase_2_dom"/>
</dbReference>
<dbReference type="GO" id="GO:0005829">
    <property type="term" value="C:cytosol"/>
    <property type="evidence" value="ECO:0007669"/>
    <property type="project" value="TreeGrafter"/>
</dbReference>
<evidence type="ECO:0000256" key="5">
    <source>
        <dbReference type="ARBA" id="ARBA00022840"/>
    </source>
</evidence>
<dbReference type="Pfam" id="PF00733">
    <property type="entry name" value="Asn_synthase"/>
    <property type="match status" value="1"/>
</dbReference>
<dbReference type="NCBIfam" id="TIGR01536">
    <property type="entry name" value="asn_synth_AEB"/>
    <property type="match status" value="1"/>
</dbReference>
<organism evidence="12 13">
    <name type="scientific">Chitinophaga filiformis</name>
    <name type="common">Myxococcus filiformis</name>
    <name type="synonym">Flexibacter filiformis</name>
    <dbReference type="NCBI Taxonomy" id="104663"/>
    <lineage>
        <taxon>Bacteria</taxon>
        <taxon>Pseudomonadati</taxon>
        <taxon>Bacteroidota</taxon>
        <taxon>Chitinophagia</taxon>
        <taxon>Chitinophagales</taxon>
        <taxon>Chitinophagaceae</taxon>
        <taxon>Chitinophaga</taxon>
    </lineage>
</organism>
<feature type="binding site" evidence="9">
    <location>
        <position position="101"/>
    </location>
    <ligand>
        <name>L-glutamine</name>
        <dbReference type="ChEBI" id="CHEBI:58359"/>
    </ligand>
</feature>
<sequence length="633" mass="72899">MCGIAGFIDFSKKASLPVLKDMTDALLHRGPDDGGYEVFEHPNALVGLGQRRLSILDLSSGGHQPMHFKQYTMIFNGEVYNFKEIRRELEHQGYQFTSSSDTEVLIKGYDCWKEKIVDRCIGMFAFVIYDREEEQVIFCRDRAGVKPLYYYWHNNVLLFASELKSFSRFPAFEKKIDVNSVSLFLQYSYIPAPYTIFEHTHKLKPGHFMHLSLKNKALTTSEYWSVLDAYRQPLTNMYEGDIIRHTKELMESAYKYRMVADVPVGVFLSGGYDSSSVAAILQASSGSRLKTFTIGYKEAAFDESKEARRIAQHLGTDHTEWIVGPSDARDILEHLPEIYDEPFADNSTVPTTLVSKLAAKQVKVVLSADGGDELFAGYNKFNQSLQYTERMPKSLQGVVSKVMKLVNPASIPYFNKQYNFASRYEKMKLIWASGKSQQALKYISQYITETEAASYLGGTHCSYKTNFDMNGELNNINDALNRLLSVDYKTFLVDNNLVKVDRATMSVSIEGREPMLDHRLVEFLAKVPAHVKVKNKVNKYILKEIVHQYIPKTLMDRPKRPFIAPLTHWFRDELKEQMAYYLSPAKLEQTGLFDPEHIQVLKQNYFEGGKVSHQKLWNILVFQLWYSRWMEQL</sequence>
<keyword evidence="4 9" id="KW-0547">Nucleotide-binding</keyword>
<feature type="site" description="Important for beta-aspartyl-AMP intermediate formation" evidence="10">
    <location>
        <position position="369"/>
    </location>
</feature>
<evidence type="ECO:0000256" key="2">
    <source>
        <dbReference type="ARBA" id="ARBA00005752"/>
    </source>
</evidence>
<keyword evidence="8" id="KW-0028">Amino-acid biosynthesis</keyword>
<dbReference type="AlphaFoldDB" id="A0A1G7Z1U3"/>
<name>A0A1G7Z1U3_CHIFI</name>
<accession>A0A1G7Z1U3</accession>
<dbReference type="PANTHER" id="PTHR43284">
    <property type="entry name" value="ASPARAGINE SYNTHETASE (GLUTAMINE-HYDROLYZING)"/>
    <property type="match status" value="1"/>
</dbReference>
<dbReference type="SUPFAM" id="SSF52402">
    <property type="entry name" value="Adenine nucleotide alpha hydrolases-like"/>
    <property type="match status" value="1"/>
</dbReference>
<dbReference type="RefSeq" id="WP_089836278.1">
    <property type="nucleotide sequence ID" value="NZ_FNBN01000008.1"/>
</dbReference>
<evidence type="ECO:0000256" key="6">
    <source>
        <dbReference type="ARBA" id="ARBA00022962"/>
    </source>
</evidence>
<evidence type="ECO:0000313" key="12">
    <source>
        <dbReference type="EMBL" id="SDH02535.1"/>
    </source>
</evidence>
<dbReference type="Gene3D" id="3.60.20.10">
    <property type="entry name" value="Glutamine Phosphoribosylpyrophosphate, subunit 1, domain 1"/>
    <property type="match status" value="1"/>
</dbReference>
<reference evidence="12 13" key="1">
    <citation type="submission" date="2016-10" db="EMBL/GenBank/DDBJ databases">
        <authorList>
            <person name="de Groot N.N."/>
        </authorList>
    </citation>
    <scope>NUCLEOTIDE SEQUENCE [LARGE SCALE GENOMIC DNA]</scope>
    <source>
        <strain evidence="12 13">DSM 527</strain>
    </source>
</reference>
<evidence type="ECO:0000256" key="9">
    <source>
        <dbReference type="PIRSR" id="PIRSR001589-2"/>
    </source>
</evidence>
<dbReference type="Gene3D" id="3.40.50.620">
    <property type="entry name" value="HUPs"/>
    <property type="match status" value="1"/>
</dbReference>
<dbReference type="SUPFAM" id="SSF56235">
    <property type="entry name" value="N-terminal nucleophile aminohydrolases (Ntn hydrolases)"/>
    <property type="match status" value="1"/>
</dbReference>
<feature type="active site" description="For GATase activity" evidence="8">
    <location>
        <position position="2"/>
    </location>
</feature>
<dbReference type="PANTHER" id="PTHR43284:SF1">
    <property type="entry name" value="ASPARAGINE SYNTHETASE"/>
    <property type="match status" value="1"/>
</dbReference>
<evidence type="ECO:0000259" key="11">
    <source>
        <dbReference type="PROSITE" id="PS51278"/>
    </source>
</evidence>
<keyword evidence="6 8" id="KW-0315">Glutamine amidotransferase</keyword>
<dbReference type="InterPro" id="IPR033738">
    <property type="entry name" value="AsnB_N"/>
</dbReference>
<dbReference type="InterPro" id="IPR014729">
    <property type="entry name" value="Rossmann-like_a/b/a_fold"/>
</dbReference>
<dbReference type="EC" id="6.3.5.4" evidence="3"/>
<keyword evidence="5 9" id="KW-0067">ATP-binding</keyword>
<feature type="binding site" evidence="9">
    <location>
        <position position="294"/>
    </location>
    <ligand>
        <name>ATP</name>
        <dbReference type="ChEBI" id="CHEBI:30616"/>
    </ligand>
</feature>
<proteinExistence type="inferred from homology"/>
<evidence type="ECO:0000313" key="13">
    <source>
        <dbReference type="Proteomes" id="UP000199045"/>
    </source>
</evidence>
<protein>
    <recommendedName>
        <fullName evidence="3">asparagine synthase (glutamine-hydrolyzing)</fullName>
        <ecNumber evidence="3">6.3.5.4</ecNumber>
    </recommendedName>
</protein>
<dbReference type="EMBL" id="FNBN01000008">
    <property type="protein sequence ID" value="SDH02535.1"/>
    <property type="molecule type" value="Genomic_DNA"/>
</dbReference>
<feature type="domain" description="Glutamine amidotransferase type-2" evidence="11">
    <location>
        <begin position="2"/>
        <end position="214"/>
    </location>
</feature>
<dbReference type="PIRSF" id="PIRSF001589">
    <property type="entry name" value="Asn_synthetase_glu-h"/>
    <property type="match status" value="1"/>
</dbReference>
<evidence type="ECO:0000256" key="7">
    <source>
        <dbReference type="ARBA" id="ARBA00048741"/>
    </source>
</evidence>